<feature type="domain" description="OmpR/PhoB-type" evidence="7">
    <location>
        <begin position="1"/>
        <end position="93"/>
    </location>
</feature>
<dbReference type="SUPFAM" id="SSF48452">
    <property type="entry name" value="TPR-like"/>
    <property type="match status" value="3"/>
</dbReference>
<dbReference type="KEGG" id="kphy:AOZ06_25160"/>
<dbReference type="Gene3D" id="1.10.10.10">
    <property type="entry name" value="Winged helix-like DNA-binding domain superfamily/Winged helix DNA-binding domain"/>
    <property type="match status" value="1"/>
</dbReference>
<evidence type="ECO:0000256" key="4">
    <source>
        <dbReference type="ARBA" id="ARBA00023163"/>
    </source>
</evidence>
<dbReference type="Pfam" id="PF00486">
    <property type="entry name" value="Trans_reg_C"/>
    <property type="match status" value="1"/>
</dbReference>
<evidence type="ECO:0000256" key="2">
    <source>
        <dbReference type="ARBA" id="ARBA00023015"/>
    </source>
</evidence>
<dbReference type="EMBL" id="CP012752">
    <property type="protein sequence ID" value="ALG09750.1"/>
    <property type="molecule type" value="Genomic_DNA"/>
</dbReference>
<dbReference type="InterPro" id="IPR005158">
    <property type="entry name" value="BTAD"/>
</dbReference>
<dbReference type="Pfam" id="PF13374">
    <property type="entry name" value="TPR_10"/>
    <property type="match status" value="2"/>
</dbReference>
<dbReference type="PRINTS" id="PR00364">
    <property type="entry name" value="DISEASERSIST"/>
</dbReference>
<protein>
    <recommendedName>
        <fullName evidence="7">OmpR/PhoB-type domain-containing protein</fullName>
    </recommendedName>
</protein>
<dbReference type="RefSeq" id="WP_054291654.1">
    <property type="nucleotide sequence ID" value="NZ_CP012752.1"/>
</dbReference>
<dbReference type="InterPro" id="IPR019734">
    <property type="entry name" value="TPR_rpt"/>
</dbReference>
<evidence type="ECO:0000313" key="9">
    <source>
        <dbReference type="Proteomes" id="UP000063699"/>
    </source>
</evidence>
<dbReference type="InterPro" id="IPR051677">
    <property type="entry name" value="AfsR-DnrI-RedD_regulator"/>
</dbReference>
<dbReference type="SMART" id="SM00862">
    <property type="entry name" value="Trans_reg_C"/>
    <property type="match status" value="1"/>
</dbReference>
<dbReference type="SUPFAM" id="SSF46894">
    <property type="entry name" value="C-terminal effector domain of the bipartite response regulators"/>
    <property type="match status" value="1"/>
</dbReference>
<dbReference type="GO" id="GO:0043531">
    <property type="term" value="F:ADP binding"/>
    <property type="evidence" value="ECO:0007669"/>
    <property type="project" value="InterPro"/>
</dbReference>
<keyword evidence="5" id="KW-0802">TPR repeat</keyword>
<dbReference type="STRING" id="860235.AOZ06_25160"/>
<dbReference type="SMART" id="SM01043">
    <property type="entry name" value="BTAD"/>
    <property type="match status" value="1"/>
</dbReference>
<evidence type="ECO:0000256" key="3">
    <source>
        <dbReference type="ARBA" id="ARBA00023125"/>
    </source>
</evidence>
<evidence type="ECO:0000256" key="5">
    <source>
        <dbReference type="PROSITE-ProRule" id="PRU00339"/>
    </source>
</evidence>
<evidence type="ECO:0000256" key="1">
    <source>
        <dbReference type="ARBA" id="ARBA00005820"/>
    </source>
</evidence>
<dbReference type="SMART" id="SM00028">
    <property type="entry name" value="TPR"/>
    <property type="match status" value="4"/>
</dbReference>
<dbReference type="GO" id="GO:0006355">
    <property type="term" value="P:regulation of DNA-templated transcription"/>
    <property type="evidence" value="ECO:0007669"/>
    <property type="project" value="InterPro"/>
</dbReference>
<dbReference type="PROSITE" id="PS51755">
    <property type="entry name" value="OMPR_PHOB"/>
    <property type="match status" value="1"/>
</dbReference>
<dbReference type="OrthoDB" id="3275754at2"/>
<feature type="repeat" description="TPR" evidence="5">
    <location>
        <begin position="825"/>
        <end position="858"/>
    </location>
</feature>
<dbReference type="InterPro" id="IPR011990">
    <property type="entry name" value="TPR-like_helical_dom_sf"/>
</dbReference>
<dbReference type="InterPro" id="IPR016032">
    <property type="entry name" value="Sig_transdc_resp-reg_C-effctor"/>
</dbReference>
<dbReference type="InterPro" id="IPR001867">
    <property type="entry name" value="OmpR/PhoB-type_DNA-bd"/>
</dbReference>
<gene>
    <name evidence="8" type="ORF">AOZ06_25160</name>
</gene>
<dbReference type="Pfam" id="PF03704">
    <property type="entry name" value="BTAD"/>
    <property type="match status" value="1"/>
</dbReference>
<sequence>MTTTVRFGLLGEVMAWGPDGPIDIGHPRQRHVLAALLVDANRLITVDQLFDRVWGDQPPQSARSTLFTYLTRLRQALAPVPIERSSGGYRITVHRDALDLDRFHRLLAEARETSDDHVAAEVYRRAFELWRGEPLPDLDTPWAYDIRGLLGGRRFAAELDYTDVRLRLGEHATVLADLTTRAAEHPLDERLAGQLMLALYRSGRLADALEHYQDFRGRLAEELGVDPGQSLRDLHGRILESTRATPPRALSAARPPRQLPPDLRSFAGRAPELAGISARFGGAAGAAGICTIGGGGGVGKTSLALHWAHRNAAHFPDGQLFVNLRGFDVSGRPTEPSAVLHGFLSALGITESDIPTNLDGQVNLYRSLLAGKRMLVLLDNAADTAQVSPLLPGSSTVCTVVTSRHPLTGLVALHAAHVVTLDVLSSSEAYELLSSRLGATRLAAEPDAVSAIVEHCAGLPLALGIVAARASVQPDLALTDLAAQLRDHTTRLDGLETGEVNLGLRAVFESSYQALEPAAAKLACLIGLAPGPDISTAAADILAGGSASRLLEQLESAHLITQPSPGRYRMHDLVRLDATERAGTLPARVREDAVRQLVAFYLRTAHAADRLLDPHRPVVVLSEFGADQQPLALADHDDAERWLTTEHPCLLATQQAAAEHGWFAQVWELSLVTDTLHWRHGRTAEHLDAMRTALDAAQAAGDLDIQRRLHQNLGQVLARAGSTDDAVHHLERALAVAEQIGNVVDQGHARMTLAQVSGQQGDNEHAAHHAVLALERYQTAGATRFEATALNQLGWISALLGKFDEARAHCEAALALPLPEGIVHAETLDSLGYIHERTGRLTDAVSCYQRSVEVFSEKGDTYNVATTLIQLGRALAALGSAEAAAVWRRALELCEIQQRSKEADELRQRLAGWPGE</sequence>
<dbReference type="PANTHER" id="PTHR35807">
    <property type="entry name" value="TRANSCRIPTIONAL REGULATOR REDD-RELATED"/>
    <property type="match status" value="1"/>
</dbReference>
<reference evidence="8 9" key="1">
    <citation type="submission" date="2015-07" db="EMBL/GenBank/DDBJ databases">
        <title>Genome sequencing of Kibdelosporangium phytohabitans.</title>
        <authorList>
            <person name="Qin S."/>
            <person name="Xing K."/>
        </authorList>
    </citation>
    <scope>NUCLEOTIDE SEQUENCE [LARGE SCALE GENOMIC DNA]</scope>
    <source>
        <strain evidence="8 9">KLBMP1111</strain>
    </source>
</reference>
<dbReference type="GO" id="GO:0000160">
    <property type="term" value="P:phosphorelay signal transduction system"/>
    <property type="evidence" value="ECO:0007669"/>
    <property type="project" value="InterPro"/>
</dbReference>
<dbReference type="SUPFAM" id="SSF52540">
    <property type="entry name" value="P-loop containing nucleoside triphosphate hydrolases"/>
    <property type="match status" value="1"/>
</dbReference>
<keyword evidence="2" id="KW-0805">Transcription regulation</keyword>
<dbReference type="GO" id="GO:0003677">
    <property type="term" value="F:DNA binding"/>
    <property type="evidence" value="ECO:0007669"/>
    <property type="project" value="UniProtKB-UniRule"/>
</dbReference>
<comment type="similarity">
    <text evidence="1">Belongs to the AfsR/DnrI/RedD regulatory family.</text>
</comment>
<accession>A0A0N9I5Q2</accession>
<name>A0A0N9I5Q2_9PSEU</name>
<dbReference type="Gene3D" id="1.25.40.10">
    <property type="entry name" value="Tetratricopeptide repeat domain"/>
    <property type="match status" value="3"/>
</dbReference>
<keyword evidence="4" id="KW-0804">Transcription</keyword>
<evidence type="ECO:0000259" key="7">
    <source>
        <dbReference type="PROSITE" id="PS51755"/>
    </source>
</evidence>
<dbReference type="CDD" id="cd15831">
    <property type="entry name" value="BTAD"/>
    <property type="match status" value="1"/>
</dbReference>
<dbReference type="PANTHER" id="PTHR35807:SF1">
    <property type="entry name" value="TRANSCRIPTIONAL REGULATOR REDD"/>
    <property type="match status" value="1"/>
</dbReference>
<feature type="DNA-binding region" description="OmpR/PhoB-type" evidence="6">
    <location>
        <begin position="1"/>
        <end position="93"/>
    </location>
</feature>
<organism evidence="8 9">
    <name type="scientific">Kibdelosporangium phytohabitans</name>
    <dbReference type="NCBI Taxonomy" id="860235"/>
    <lineage>
        <taxon>Bacteria</taxon>
        <taxon>Bacillati</taxon>
        <taxon>Actinomycetota</taxon>
        <taxon>Actinomycetes</taxon>
        <taxon>Pseudonocardiales</taxon>
        <taxon>Pseudonocardiaceae</taxon>
        <taxon>Kibdelosporangium</taxon>
    </lineage>
</organism>
<keyword evidence="3 6" id="KW-0238">DNA-binding</keyword>
<dbReference type="AlphaFoldDB" id="A0A0N9I5Q2"/>
<dbReference type="InterPro" id="IPR036388">
    <property type="entry name" value="WH-like_DNA-bd_sf"/>
</dbReference>
<proteinExistence type="inferred from homology"/>
<dbReference type="Pfam" id="PF13424">
    <property type="entry name" value="TPR_12"/>
    <property type="match status" value="1"/>
</dbReference>
<evidence type="ECO:0000256" key="6">
    <source>
        <dbReference type="PROSITE-ProRule" id="PRU01091"/>
    </source>
</evidence>
<dbReference type="InterPro" id="IPR027417">
    <property type="entry name" value="P-loop_NTPase"/>
</dbReference>
<dbReference type="Proteomes" id="UP000063699">
    <property type="component" value="Chromosome"/>
</dbReference>
<dbReference type="Gene3D" id="3.40.50.300">
    <property type="entry name" value="P-loop containing nucleotide triphosphate hydrolases"/>
    <property type="match status" value="1"/>
</dbReference>
<evidence type="ECO:0000313" key="8">
    <source>
        <dbReference type="EMBL" id="ALG09750.1"/>
    </source>
</evidence>
<keyword evidence="9" id="KW-1185">Reference proteome</keyword>
<dbReference type="PROSITE" id="PS50005">
    <property type="entry name" value="TPR"/>
    <property type="match status" value="1"/>
</dbReference>